<dbReference type="OrthoDB" id="7826109at2"/>
<evidence type="ECO:0000259" key="4">
    <source>
        <dbReference type="Pfam" id="PF03472"/>
    </source>
</evidence>
<dbReference type="Pfam" id="PF03472">
    <property type="entry name" value="Autoind_bind"/>
    <property type="match status" value="1"/>
</dbReference>
<reference evidence="5 6" key="1">
    <citation type="submission" date="2016-10" db="EMBL/GenBank/DDBJ databases">
        <authorList>
            <person name="de Groot N.N."/>
        </authorList>
    </citation>
    <scope>NUCLEOTIDE SEQUENCE [LARGE SCALE GENOMIC DNA]</scope>
    <source>
        <strain evidence="5 6">DSM 19547</strain>
    </source>
</reference>
<dbReference type="InterPro" id="IPR036693">
    <property type="entry name" value="TF_LuxR_autoind-bd_dom_sf"/>
</dbReference>
<dbReference type="SUPFAM" id="SSF75516">
    <property type="entry name" value="Pheromone-binding domain of LuxR-like quorum-sensing transcription factors"/>
    <property type="match status" value="1"/>
</dbReference>
<dbReference type="EMBL" id="FOXA01000010">
    <property type="protein sequence ID" value="SFP66315.1"/>
    <property type="molecule type" value="Genomic_DNA"/>
</dbReference>
<gene>
    <name evidence="5" type="ORF">SAMN04488047_11068</name>
</gene>
<dbReference type="InterPro" id="IPR005143">
    <property type="entry name" value="TF_LuxR_autoind-bd_dom"/>
</dbReference>
<keyword evidence="1" id="KW-0805">Transcription regulation</keyword>
<organism evidence="5 6">
    <name type="scientific">Tranquillimonas alkanivorans</name>
    <dbReference type="NCBI Taxonomy" id="441119"/>
    <lineage>
        <taxon>Bacteria</taxon>
        <taxon>Pseudomonadati</taxon>
        <taxon>Pseudomonadota</taxon>
        <taxon>Alphaproteobacteria</taxon>
        <taxon>Rhodobacterales</taxon>
        <taxon>Roseobacteraceae</taxon>
        <taxon>Tranquillimonas</taxon>
    </lineage>
</organism>
<name>A0A1I5S6G8_9RHOB</name>
<evidence type="ECO:0000256" key="1">
    <source>
        <dbReference type="ARBA" id="ARBA00023015"/>
    </source>
</evidence>
<evidence type="ECO:0000313" key="6">
    <source>
        <dbReference type="Proteomes" id="UP000199356"/>
    </source>
</evidence>
<dbReference type="Gene3D" id="3.30.450.80">
    <property type="entry name" value="Transcription factor LuxR-like, autoinducer-binding domain"/>
    <property type="match status" value="1"/>
</dbReference>
<proteinExistence type="predicted"/>
<dbReference type="RefSeq" id="WP_093422668.1">
    <property type="nucleotide sequence ID" value="NZ_FOXA01000010.1"/>
</dbReference>
<keyword evidence="6" id="KW-1185">Reference proteome</keyword>
<feature type="domain" description="Transcription factor LuxR-like autoinducer-binding" evidence="4">
    <location>
        <begin position="38"/>
        <end position="139"/>
    </location>
</feature>
<dbReference type="GO" id="GO:0003677">
    <property type="term" value="F:DNA binding"/>
    <property type="evidence" value="ECO:0007669"/>
    <property type="project" value="UniProtKB-KW"/>
</dbReference>
<protein>
    <submittedName>
        <fullName evidence="5">Autoinducer binding domain-containing protein</fullName>
    </submittedName>
</protein>
<keyword evidence="3" id="KW-0804">Transcription</keyword>
<keyword evidence="2" id="KW-0238">DNA-binding</keyword>
<accession>A0A1I5S6G8</accession>
<evidence type="ECO:0000256" key="2">
    <source>
        <dbReference type="ARBA" id="ARBA00023125"/>
    </source>
</evidence>
<sequence>MEQAPSQAAPRLDSEGYSVKKLEARVKACLAEMNSLATAGYALGFHVRYSTPRLLLRTYDARWTEVYSREGLVMQDPVVAWSFANTTPCRWSDLPCDAAGEHVLHRASRFGLCHGVASGYEAGGSRSVCGFARSDREFTISEIARLMSSFKDLHEITNLEGGAPEGMQALLVRCAGKTS</sequence>
<dbReference type="AlphaFoldDB" id="A0A1I5S6G8"/>
<dbReference type="Proteomes" id="UP000199356">
    <property type="component" value="Unassembled WGS sequence"/>
</dbReference>
<dbReference type="STRING" id="441119.SAMN04488047_11068"/>
<evidence type="ECO:0000313" key="5">
    <source>
        <dbReference type="EMBL" id="SFP66315.1"/>
    </source>
</evidence>
<evidence type="ECO:0000256" key="3">
    <source>
        <dbReference type="ARBA" id="ARBA00023163"/>
    </source>
</evidence>